<keyword evidence="2" id="KW-0479">Metal-binding</keyword>
<keyword evidence="4" id="KW-0411">Iron-sulfur</keyword>
<gene>
    <name evidence="6" type="ordered locus">Mmc1_1219</name>
</gene>
<name>A0L6Y7_MAGMM</name>
<keyword evidence="1" id="KW-0001">2Fe-2S</keyword>
<dbReference type="Pfam" id="PF09360">
    <property type="entry name" value="zf-CDGSH"/>
    <property type="match status" value="2"/>
</dbReference>
<dbReference type="PANTHER" id="PTHR46491">
    <property type="entry name" value="CDGSH IRON SULFUR DOMAIN PROTEIN HOMOLOG"/>
    <property type="match status" value="1"/>
</dbReference>
<dbReference type="EMBL" id="CP000471">
    <property type="protein sequence ID" value="ABK43730.1"/>
    <property type="molecule type" value="Genomic_DNA"/>
</dbReference>
<organism evidence="6 7">
    <name type="scientific">Magnetococcus marinus (strain ATCC BAA-1437 / JCM 17883 / MC-1)</name>
    <dbReference type="NCBI Taxonomy" id="156889"/>
    <lineage>
        <taxon>Bacteria</taxon>
        <taxon>Pseudomonadati</taxon>
        <taxon>Pseudomonadota</taxon>
        <taxon>Magnetococcia</taxon>
        <taxon>Magnetococcales</taxon>
        <taxon>Magnetococcaceae</taxon>
        <taxon>Magnetococcus</taxon>
    </lineage>
</organism>
<evidence type="ECO:0000256" key="1">
    <source>
        <dbReference type="ARBA" id="ARBA00022714"/>
    </source>
</evidence>
<dbReference type="KEGG" id="mgm:Mmc1_1219"/>
<evidence type="ECO:0000256" key="4">
    <source>
        <dbReference type="ARBA" id="ARBA00023014"/>
    </source>
</evidence>
<dbReference type="AlphaFoldDB" id="A0L6Y7"/>
<dbReference type="Gene3D" id="3.40.5.90">
    <property type="entry name" value="CDGSH iron-sulfur domain, mitoNEET-type"/>
    <property type="match status" value="2"/>
</dbReference>
<accession>A0L6Y7</accession>
<reference evidence="6 7" key="2">
    <citation type="journal article" date="2012" name="Int. J. Syst. Evol. Microbiol.">
        <title>Magnetococcus marinus gen. nov., sp. nov., a marine, magnetotactic bacterium that represents a novel lineage (Magnetococcaceae fam. nov.; Magnetococcales ord. nov.) at the base of the Alphaproteobacteria.</title>
        <authorList>
            <person name="Bazylinski D.A."/>
            <person name="Williams T.J."/>
            <person name="Lefevre C.T."/>
            <person name="Berg R.J."/>
            <person name="Zhang C.L."/>
            <person name="Bowser S.S."/>
            <person name="Dean A.J."/>
            <person name="Beveridge T.J."/>
        </authorList>
    </citation>
    <scope>NUCLEOTIDE SEQUENCE [LARGE SCALE GENOMIC DNA]</scope>
    <source>
        <strain evidence="7">ATCC BAA-1437 / JCM 17883 / MC-1</strain>
    </source>
</reference>
<dbReference type="InterPro" id="IPR018967">
    <property type="entry name" value="FeS-contain_CDGSH-typ"/>
</dbReference>
<evidence type="ECO:0000313" key="7">
    <source>
        <dbReference type="Proteomes" id="UP000002586"/>
    </source>
</evidence>
<sequence>MAGALGDLPRTTRLQPKGVAMYPTSPIEAILPEGQHVICRCGRSKLQPHCDGSHKGSGMMPVVIELSQEHQVSVCRCGKSRSFPYCDSTHKDLL</sequence>
<dbReference type="HOGENOM" id="CLU_145019_2_1_5"/>
<dbReference type="InterPro" id="IPR042216">
    <property type="entry name" value="MitoNEET_CISD"/>
</dbReference>
<feature type="domain" description="Iron-binding zinc finger CDGSH type" evidence="5">
    <location>
        <begin position="24"/>
        <end position="60"/>
    </location>
</feature>
<dbReference type="GO" id="GO:0046872">
    <property type="term" value="F:metal ion binding"/>
    <property type="evidence" value="ECO:0007669"/>
    <property type="project" value="UniProtKB-KW"/>
</dbReference>
<evidence type="ECO:0000256" key="3">
    <source>
        <dbReference type="ARBA" id="ARBA00023004"/>
    </source>
</evidence>
<evidence type="ECO:0000313" key="6">
    <source>
        <dbReference type="EMBL" id="ABK43730.1"/>
    </source>
</evidence>
<evidence type="ECO:0000256" key="2">
    <source>
        <dbReference type="ARBA" id="ARBA00022723"/>
    </source>
</evidence>
<reference evidence="7" key="1">
    <citation type="journal article" date="2009" name="Appl. Environ. Microbiol.">
        <title>Complete genome sequence of the chemolithoautotrophic marine magnetotactic coccus strain MC-1.</title>
        <authorList>
            <person name="Schubbe S."/>
            <person name="Williams T.J."/>
            <person name="Xie G."/>
            <person name="Kiss H.E."/>
            <person name="Brettin T.S."/>
            <person name="Martinez D."/>
            <person name="Ross C.A."/>
            <person name="Schuler D."/>
            <person name="Cox B.L."/>
            <person name="Nealson K.H."/>
            <person name="Bazylinski D.A."/>
        </authorList>
    </citation>
    <scope>NUCLEOTIDE SEQUENCE [LARGE SCALE GENOMIC DNA]</scope>
    <source>
        <strain evidence="7">ATCC BAA-1437 / JCM 17883 / MC-1</strain>
    </source>
</reference>
<dbReference type="InterPro" id="IPR052950">
    <property type="entry name" value="CISD"/>
</dbReference>
<dbReference type="GO" id="GO:0051537">
    <property type="term" value="F:2 iron, 2 sulfur cluster binding"/>
    <property type="evidence" value="ECO:0007669"/>
    <property type="project" value="UniProtKB-KW"/>
</dbReference>
<evidence type="ECO:0000259" key="5">
    <source>
        <dbReference type="SMART" id="SM00704"/>
    </source>
</evidence>
<dbReference type="GO" id="GO:0005737">
    <property type="term" value="C:cytoplasm"/>
    <property type="evidence" value="ECO:0007669"/>
    <property type="project" value="UniProtKB-ARBA"/>
</dbReference>
<dbReference type="STRING" id="156889.Mmc1_1219"/>
<feature type="domain" description="Iron-binding zinc finger CDGSH type" evidence="5">
    <location>
        <begin position="61"/>
        <end position="94"/>
    </location>
</feature>
<dbReference type="PANTHER" id="PTHR46491:SF3">
    <property type="entry name" value="CDGSH IRON-SULFUR DOMAIN-CONTAINING PROTEIN 3, MITOCHONDRIAL"/>
    <property type="match status" value="1"/>
</dbReference>
<keyword evidence="7" id="KW-1185">Reference proteome</keyword>
<protein>
    <submittedName>
        <fullName evidence="6">Zinc finger, CDGSH-type domain protein</fullName>
    </submittedName>
</protein>
<proteinExistence type="predicted"/>
<dbReference type="SMART" id="SM00704">
    <property type="entry name" value="ZnF_CDGSH"/>
    <property type="match status" value="2"/>
</dbReference>
<dbReference type="Proteomes" id="UP000002586">
    <property type="component" value="Chromosome"/>
</dbReference>
<keyword evidence="3" id="KW-0408">Iron</keyword>
<dbReference type="eggNOG" id="COG3369">
    <property type="taxonomic scope" value="Bacteria"/>
</dbReference>